<accession>A0A0D1JU55</accession>
<dbReference type="InterPro" id="IPR003797">
    <property type="entry name" value="DegV"/>
</dbReference>
<dbReference type="PANTHER" id="PTHR33434:SF8">
    <property type="entry name" value="DEGV DOMAIN-CONTAINING PROTEIN SPR1019"/>
    <property type="match status" value="1"/>
</dbReference>
<dbReference type="GO" id="GO:0008289">
    <property type="term" value="F:lipid binding"/>
    <property type="evidence" value="ECO:0007669"/>
    <property type="project" value="UniProtKB-KW"/>
</dbReference>
<dbReference type="EMBL" id="JWHT01000026">
    <property type="protein sequence ID" value="KIU24798.1"/>
    <property type="molecule type" value="Genomic_DNA"/>
</dbReference>
<dbReference type="NCBIfam" id="TIGR00762">
    <property type="entry name" value="DegV"/>
    <property type="match status" value="1"/>
</dbReference>
<dbReference type="Proteomes" id="UP000032289">
    <property type="component" value="Unassembled WGS sequence"/>
</dbReference>
<dbReference type="RefSeq" id="WP_043941136.1">
    <property type="nucleotide sequence ID" value="NZ_JWHT01000026.1"/>
</dbReference>
<comment type="caution">
    <text evidence="2">The sequence shown here is derived from an EMBL/GenBank/DDBJ whole genome shotgun (WGS) entry which is preliminary data.</text>
</comment>
<dbReference type="PANTHER" id="PTHR33434">
    <property type="entry name" value="DEGV DOMAIN-CONTAINING PROTEIN DR_1986-RELATED"/>
    <property type="match status" value="1"/>
</dbReference>
<organism evidence="2 3">
    <name type="scientific">Weissella cibaria</name>
    <dbReference type="NCBI Taxonomy" id="137591"/>
    <lineage>
        <taxon>Bacteria</taxon>
        <taxon>Bacillati</taxon>
        <taxon>Bacillota</taxon>
        <taxon>Bacilli</taxon>
        <taxon>Lactobacillales</taxon>
        <taxon>Lactobacillaceae</taxon>
        <taxon>Weissella</taxon>
    </lineage>
</organism>
<proteinExistence type="predicted"/>
<sequence length="283" mass="29885">MAQVKIVTDSTAMLTPEEAAELDVKIVPLSITIDGTSYQDGVTLSRVEFMDKMAEAKNLPQTSQPALGYFTEVYESIMAADPETQIISIHLTKGLSGTADAARQAALMVEGDITTLDSEFIDRAEGFQVLAAAKLAAAGASKEAVLAEIQRVRDNTQLYLTVSNLDNLVAGGRLSKTAGFIAGVLNIKVGAHIEQGNINVEVKGRGAKSTKAYLKKIVEQMQAAPNGVAAIGISHAGIPVEAQELADKVNEIFPDVKIVVQQTSPTVSTHTGTGAIGFSYLLK</sequence>
<dbReference type="InterPro" id="IPR050270">
    <property type="entry name" value="DegV_domain_contain"/>
</dbReference>
<protein>
    <submittedName>
        <fullName evidence="2">DegV domain-containing protein</fullName>
    </submittedName>
</protein>
<name>A0A0D1JU55_9LACO</name>
<dbReference type="Pfam" id="PF02645">
    <property type="entry name" value="DegV"/>
    <property type="match status" value="1"/>
</dbReference>
<dbReference type="Gene3D" id="3.30.1180.10">
    <property type="match status" value="1"/>
</dbReference>
<dbReference type="SUPFAM" id="SSF82549">
    <property type="entry name" value="DAK1/DegV-like"/>
    <property type="match status" value="1"/>
</dbReference>
<dbReference type="InterPro" id="IPR043168">
    <property type="entry name" value="DegV_C"/>
</dbReference>
<gene>
    <name evidence="2" type="ORF">ab3b_01059</name>
</gene>
<dbReference type="PATRIC" id="fig|137591.24.peg.1037"/>
<evidence type="ECO:0000313" key="3">
    <source>
        <dbReference type="Proteomes" id="UP000032289"/>
    </source>
</evidence>
<dbReference type="PROSITE" id="PS51482">
    <property type="entry name" value="DEGV"/>
    <property type="match status" value="1"/>
</dbReference>
<evidence type="ECO:0000313" key="2">
    <source>
        <dbReference type="EMBL" id="KIU24798.1"/>
    </source>
</evidence>
<dbReference type="Gene3D" id="3.40.50.10170">
    <property type="match status" value="1"/>
</dbReference>
<dbReference type="AlphaFoldDB" id="A0A0D1JU55"/>
<reference evidence="2 3" key="1">
    <citation type="journal article" date="2015" name="Microbiology (Mosc.)">
        <title>Genomics of the Weissella cibaria species with an examination of its metabolic traits.</title>
        <authorList>
            <person name="Lynch K.M."/>
            <person name="Lucid A."/>
            <person name="Arendt E.K."/>
            <person name="Sleator R.D."/>
            <person name="Lucey B."/>
            <person name="Coffey A."/>
        </authorList>
    </citation>
    <scope>NUCLEOTIDE SEQUENCE [LARGE SCALE GENOMIC DNA]</scope>
    <source>
        <strain evidence="2 3">AB3b</strain>
    </source>
</reference>
<keyword evidence="1" id="KW-0446">Lipid-binding</keyword>
<evidence type="ECO:0000256" key="1">
    <source>
        <dbReference type="ARBA" id="ARBA00023121"/>
    </source>
</evidence>